<organism evidence="1">
    <name type="scientific">Lepeophtheirus salmonis</name>
    <name type="common">Salmon louse</name>
    <name type="synonym">Caligus salmonis</name>
    <dbReference type="NCBI Taxonomy" id="72036"/>
    <lineage>
        <taxon>Eukaryota</taxon>
        <taxon>Metazoa</taxon>
        <taxon>Ecdysozoa</taxon>
        <taxon>Arthropoda</taxon>
        <taxon>Crustacea</taxon>
        <taxon>Multicrustacea</taxon>
        <taxon>Hexanauplia</taxon>
        <taxon>Copepoda</taxon>
        <taxon>Siphonostomatoida</taxon>
        <taxon>Caligidae</taxon>
        <taxon>Lepeophtheirus</taxon>
    </lineage>
</organism>
<sequence length="63" mass="7089">VRLGVLFISHKNSVKMKEDTIVELTQADLCPSQESRMCLITPRARFISQAISGKDDKEARKAQ</sequence>
<protein>
    <submittedName>
        <fullName evidence="1">Uncharacterized protein</fullName>
    </submittedName>
</protein>
<accession>A0A0K2T839</accession>
<dbReference type="EMBL" id="HACA01004898">
    <property type="protein sequence ID" value="CDW22259.1"/>
    <property type="molecule type" value="Transcribed_RNA"/>
</dbReference>
<proteinExistence type="predicted"/>
<evidence type="ECO:0000313" key="1">
    <source>
        <dbReference type="EMBL" id="CDW22259.1"/>
    </source>
</evidence>
<reference evidence="1" key="1">
    <citation type="submission" date="2014-05" db="EMBL/GenBank/DDBJ databases">
        <authorList>
            <person name="Chronopoulou M."/>
        </authorList>
    </citation>
    <scope>NUCLEOTIDE SEQUENCE</scope>
    <source>
        <tissue evidence="1">Whole organism</tissue>
    </source>
</reference>
<dbReference type="AlphaFoldDB" id="A0A0K2T839"/>
<feature type="non-terminal residue" evidence="1">
    <location>
        <position position="1"/>
    </location>
</feature>
<name>A0A0K2T839_LEPSM</name>